<evidence type="ECO:0000256" key="9">
    <source>
        <dbReference type="ARBA" id="ARBA00023002"/>
    </source>
</evidence>
<comment type="pathway">
    <text evidence="3">Secondary metabolite biosynthesis; terpenoid biosynthesis.</text>
</comment>
<sequence length="515" mass="58171">MMSRGLHNRKLAANPETSSLRTLIYHKSIILSVTDMPWTIVLSSSVFFVCWSLYRLIRRASTRTTLDNVPGLPHTSWLRGNLPKMYDSNAFRTHQEIEETYGSVMKFYGILGERRLYVSDRKALYHVFVKDQDAFVQPEEYYMAYVFKPVASDQRREHRKLLTPAFNINRMRQLTPGMYEVAKKLKRPFDGELANGPEEIDVLGWITPIALQLIRHAGLSFDTPTDGDASEAFATAIIETLPISGWTRIRRQILSWAMGQAGERFRRFALNYRPWRTLQLLFRPAHKVSDPLDPTISALSATIHMLAKNPSAQDQLRNEINGASGNRDDEIPYDVLVDLPFLDAVCRETLRLFPPFVTIPRVTATDAVLPLSRPIVGVDGKELHEIVIPAHTPIYSSVLSANRDPAIWGADTYQWKPQRWIDGLPQAVKEAAIPAIYSHLMTFVGGGHSCIGVEVLQFEMKAMLSMLVNNFHFALSDKDEDISWETTGVTSPVLVSIDGTKTHQLPLVVTAIDVN</sequence>
<evidence type="ECO:0000256" key="13">
    <source>
        <dbReference type="PIRSR" id="PIRSR602403-1"/>
    </source>
</evidence>
<keyword evidence="11" id="KW-0503">Monooxygenase</keyword>
<dbReference type="PANTHER" id="PTHR24305">
    <property type="entry name" value="CYTOCHROME P450"/>
    <property type="match status" value="1"/>
</dbReference>
<keyword evidence="7 13" id="KW-0479">Metal-binding</keyword>
<reference evidence="14" key="1">
    <citation type="submission" date="2022-07" db="EMBL/GenBank/DDBJ databases">
        <title>The genome of Lyophyllum shimeji provides insight into the initial evolution of ectomycorrhizal fungal genome.</title>
        <authorList>
            <person name="Kobayashi Y."/>
            <person name="Shibata T."/>
            <person name="Hirakawa H."/>
            <person name="Shigenobu S."/>
            <person name="Nishiyama T."/>
            <person name="Yamada A."/>
            <person name="Hasebe M."/>
            <person name="Kawaguchi M."/>
        </authorList>
    </citation>
    <scope>NUCLEOTIDE SEQUENCE</scope>
    <source>
        <strain evidence="14">AT787</strain>
    </source>
</reference>
<dbReference type="PANTHER" id="PTHR24305:SF166">
    <property type="entry name" value="CYTOCHROME P450 12A4, MITOCHONDRIAL-RELATED"/>
    <property type="match status" value="1"/>
</dbReference>
<evidence type="ECO:0000256" key="4">
    <source>
        <dbReference type="ARBA" id="ARBA00010617"/>
    </source>
</evidence>
<dbReference type="GO" id="GO:0004497">
    <property type="term" value="F:monooxygenase activity"/>
    <property type="evidence" value="ECO:0007669"/>
    <property type="project" value="UniProtKB-KW"/>
</dbReference>
<evidence type="ECO:0000256" key="1">
    <source>
        <dbReference type="ARBA" id="ARBA00001971"/>
    </source>
</evidence>
<keyword evidence="8" id="KW-1133">Transmembrane helix</keyword>
<evidence type="ECO:0000256" key="7">
    <source>
        <dbReference type="ARBA" id="ARBA00022723"/>
    </source>
</evidence>
<dbReference type="Gene3D" id="1.10.630.10">
    <property type="entry name" value="Cytochrome P450"/>
    <property type="match status" value="2"/>
</dbReference>
<keyword evidence="15" id="KW-1185">Reference proteome</keyword>
<evidence type="ECO:0000256" key="8">
    <source>
        <dbReference type="ARBA" id="ARBA00022989"/>
    </source>
</evidence>
<evidence type="ECO:0000256" key="5">
    <source>
        <dbReference type="ARBA" id="ARBA00022617"/>
    </source>
</evidence>
<organism evidence="14 15">
    <name type="scientific">Lyophyllum shimeji</name>
    <name type="common">Hon-shimeji</name>
    <name type="synonym">Tricholoma shimeji</name>
    <dbReference type="NCBI Taxonomy" id="47721"/>
    <lineage>
        <taxon>Eukaryota</taxon>
        <taxon>Fungi</taxon>
        <taxon>Dikarya</taxon>
        <taxon>Basidiomycota</taxon>
        <taxon>Agaricomycotina</taxon>
        <taxon>Agaricomycetes</taxon>
        <taxon>Agaricomycetidae</taxon>
        <taxon>Agaricales</taxon>
        <taxon>Tricholomatineae</taxon>
        <taxon>Lyophyllaceae</taxon>
        <taxon>Lyophyllum</taxon>
    </lineage>
</organism>
<feature type="binding site" description="axial binding residue" evidence="13">
    <location>
        <position position="450"/>
    </location>
    <ligand>
        <name>heme</name>
        <dbReference type="ChEBI" id="CHEBI:30413"/>
    </ligand>
    <ligandPart>
        <name>Fe</name>
        <dbReference type="ChEBI" id="CHEBI:18248"/>
    </ligandPart>
</feature>
<dbReference type="Pfam" id="PF00067">
    <property type="entry name" value="p450"/>
    <property type="match status" value="2"/>
</dbReference>
<evidence type="ECO:0000313" key="14">
    <source>
        <dbReference type="EMBL" id="GLB43769.1"/>
    </source>
</evidence>
<keyword evidence="5 13" id="KW-0349">Heme</keyword>
<dbReference type="SUPFAM" id="SSF48264">
    <property type="entry name" value="Cytochrome P450"/>
    <property type="match status" value="1"/>
</dbReference>
<dbReference type="InterPro" id="IPR001128">
    <property type="entry name" value="Cyt_P450"/>
</dbReference>
<dbReference type="EMBL" id="BRPK01000014">
    <property type="protein sequence ID" value="GLB43769.1"/>
    <property type="molecule type" value="Genomic_DNA"/>
</dbReference>
<evidence type="ECO:0000313" key="15">
    <source>
        <dbReference type="Proteomes" id="UP001063166"/>
    </source>
</evidence>
<keyword evidence="6" id="KW-0812">Transmembrane</keyword>
<dbReference type="PRINTS" id="PR00465">
    <property type="entry name" value="EP450IV"/>
</dbReference>
<name>A0A9P3PYE8_LYOSH</name>
<comment type="cofactor">
    <cofactor evidence="1 13">
        <name>heme</name>
        <dbReference type="ChEBI" id="CHEBI:30413"/>
    </cofactor>
</comment>
<keyword evidence="10 13" id="KW-0408">Iron</keyword>
<comment type="caution">
    <text evidence="14">The sequence shown here is derived from an EMBL/GenBank/DDBJ whole genome shotgun (WGS) entry which is preliminary data.</text>
</comment>
<dbReference type="GO" id="GO:0016020">
    <property type="term" value="C:membrane"/>
    <property type="evidence" value="ECO:0007669"/>
    <property type="project" value="UniProtKB-SubCell"/>
</dbReference>
<evidence type="ECO:0000256" key="12">
    <source>
        <dbReference type="ARBA" id="ARBA00023136"/>
    </source>
</evidence>
<evidence type="ECO:0000256" key="3">
    <source>
        <dbReference type="ARBA" id="ARBA00004721"/>
    </source>
</evidence>
<evidence type="ECO:0000256" key="6">
    <source>
        <dbReference type="ARBA" id="ARBA00022692"/>
    </source>
</evidence>
<evidence type="ECO:0000256" key="10">
    <source>
        <dbReference type="ARBA" id="ARBA00023004"/>
    </source>
</evidence>
<keyword evidence="12" id="KW-0472">Membrane</keyword>
<dbReference type="InterPro" id="IPR050121">
    <property type="entry name" value="Cytochrome_P450_monoxygenase"/>
</dbReference>
<dbReference type="GO" id="GO:0016705">
    <property type="term" value="F:oxidoreductase activity, acting on paired donors, with incorporation or reduction of molecular oxygen"/>
    <property type="evidence" value="ECO:0007669"/>
    <property type="project" value="InterPro"/>
</dbReference>
<dbReference type="GO" id="GO:0005506">
    <property type="term" value="F:iron ion binding"/>
    <property type="evidence" value="ECO:0007669"/>
    <property type="project" value="InterPro"/>
</dbReference>
<comment type="subcellular location">
    <subcellularLocation>
        <location evidence="2">Membrane</location>
    </subcellularLocation>
</comment>
<dbReference type="OrthoDB" id="1470350at2759"/>
<dbReference type="AlphaFoldDB" id="A0A9P3PYE8"/>
<dbReference type="GO" id="GO:0020037">
    <property type="term" value="F:heme binding"/>
    <property type="evidence" value="ECO:0007669"/>
    <property type="project" value="InterPro"/>
</dbReference>
<dbReference type="Proteomes" id="UP001063166">
    <property type="component" value="Unassembled WGS sequence"/>
</dbReference>
<dbReference type="InterPro" id="IPR002403">
    <property type="entry name" value="Cyt_P450_E_grp-IV"/>
</dbReference>
<evidence type="ECO:0000256" key="2">
    <source>
        <dbReference type="ARBA" id="ARBA00004370"/>
    </source>
</evidence>
<proteinExistence type="inferred from homology"/>
<accession>A0A9P3PYE8</accession>
<evidence type="ECO:0000256" key="11">
    <source>
        <dbReference type="ARBA" id="ARBA00023033"/>
    </source>
</evidence>
<dbReference type="PRINTS" id="PR00385">
    <property type="entry name" value="P450"/>
</dbReference>
<dbReference type="InterPro" id="IPR036396">
    <property type="entry name" value="Cyt_P450_sf"/>
</dbReference>
<protein>
    <submittedName>
        <fullName evidence="14">Cytochrome P450</fullName>
    </submittedName>
</protein>
<comment type="similarity">
    <text evidence="4">Belongs to the cytochrome P450 family.</text>
</comment>
<gene>
    <name evidence="14" type="ORF">LshimejAT787_1402810</name>
</gene>
<keyword evidence="9" id="KW-0560">Oxidoreductase</keyword>